<proteinExistence type="predicted"/>
<gene>
    <name evidence="1" type="ORF">BGT96224V316_LOCUS3331</name>
</gene>
<accession>A0A9X9MFE5</accession>
<name>A0A9X9MFE5_BLUGR</name>
<evidence type="ECO:0000313" key="2">
    <source>
        <dbReference type="Proteomes" id="UP000324639"/>
    </source>
</evidence>
<dbReference type="Proteomes" id="UP000324639">
    <property type="component" value="Chromosome Bgt_-05"/>
</dbReference>
<organism evidence="1 2">
    <name type="scientific">Blumeria graminis f. sp. tritici</name>
    <dbReference type="NCBI Taxonomy" id="62690"/>
    <lineage>
        <taxon>Eukaryota</taxon>
        <taxon>Fungi</taxon>
        <taxon>Dikarya</taxon>
        <taxon>Ascomycota</taxon>
        <taxon>Pezizomycotina</taxon>
        <taxon>Leotiomycetes</taxon>
        <taxon>Erysiphales</taxon>
        <taxon>Erysiphaceae</taxon>
        <taxon>Blumeria</taxon>
    </lineage>
</organism>
<keyword evidence="2" id="KW-1185">Reference proteome</keyword>
<protein>
    <submittedName>
        <fullName evidence="1">Bgt-51508</fullName>
    </submittedName>
</protein>
<dbReference type="AlphaFoldDB" id="A0A9X9MFE5"/>
<dbReference type="EMBL" id="LR026988">
    <property type="protein sequence ID" value="VDB84363.1"/>
    <property type="molecule type" value="Genomic_DNA"/>
</dbReference>
<evidence type="ECO:0000313" key="1">
    <source>
        <dbReference type="EMBL" id="VDB84363.1"/>
    </source>
</evidence>
<sequence length="49" mass="5527">MGFRVFRRSCETHSEYASKMSGCDTCGLRTNQMLRPENIPATCSDLRLG</sequence>
<reference evidence="1 2" key="1">
    <citation type="submission" date="2018-08" db="EMBL/GenBank/DDBJ databases">
        <authorList>
            <person name="Muller C M."/>
        </authorList>
    </citation>
    <scope>NUCLEOTIDE SEQUENCE [LARGE SCALE GENOMIC DNA]</scope>
</reference>